<dbReference type="Proteomes" id="UP001642464">
    <property type="component" value="Unassembled WGS sequence"/>
</dbReference>
<name>A0ABP0RQZ2_9DINO</name>
<keyword evidence="3" id="KW-1185">Reference proteome</keyword>
<dbReference type="EMBL" id="CAXAMM010041881">
    <property type="protein sequence ID" value="CAK9101621.1"/>
    <property type="molecule type" value="Genomic_DNA"/>
</dbReference>
<organism evidence="2 3">
    <name type="scientific">Durusdinium trenchii</name>
    <dbReference type="NCBI Taxonomy" id="1381693"/>
    <lineage>
        <taxon>Eukaryota</taxon>
        <taxon>Sar</taxon>
        <taxon>Alveolata</taxon>
        <taxon>Dinophyceae</taxon>
        <taxon>Suessiales</taxon>
        <taxon>Symbiodiniaceae</taxon>
        <taxon>Durusdinium</taxon>
    </lineage>
</organism>
<protein>
    <submittedName>
        <fullName evidence="2">Uncharacterized protein</fullName>
    </submittedName>
</protein>
<accession>A0ABP0RQZ2</accession>
<evidence type="ECO:0000313" key="2">
    <source>
        <dbReference type="EMBL" id="CAK9101621.1"/>
    </source>
</evidence>
<reference evidence="2 3" key="1">
    <citation type="submission" date="2024-02" db="EMBL/GenBank/DDBJ databases">
        <authorList>
            <person name="Chen Y."/>
            <person name="Shah S."/>
            <person name="Dougan E. K."/>
            <person name="Thang M."/>
            <person name="Chan C."/>
        </authorList>
    </citation>
    <scope>NUCLEOTIDE SEQUENCE [LARGE SCALE GENOMIC DNA]</scope>
</reference>
<keyword evidence="1" id="KW-0732">Signal</keyword>
<comment type="caution">
    <text evidence="2">The sequence shown here is derived from an EMBL/GenBank/DDBJ whole genome shotgun (WGS) entry which is preliminary data.</text>
</comment>
<proteinExistence type="predicted"/>
<gene>
    <name evidence="2" type="ORF">SCF082_LOCUS47511</name>
</gene>
<feature type="non-terminal residue" evidence="2">
    <location>
        <position position="186"/>
    </location>
</feature>
<sequence>SKSAAHWLHHCCIWGELRAVLATAGPLREMVLDPLNADLLILAQHHFADDEHRLAVLSATGRVVYAEVYEKPEPGSFFGEDHYELMMRVKGNWLNPGNSQVLINHKLLSECIKSRSLYEKYDLFVFSRSDMLHLLPFPTASSLLQCVGRGDVLTQAGHEFGGVNYNFAIMRREEAERYLCAPYDTI</sequence>
<feature type="non-terminal residue" evidence="2">
    <location>
        <position position="1"/>
    </location>
</feature>
<feature type="signal peptide" evidence="1">
    <location>
        <begin position="1"/>
        <end position="24"/>
    </location>
</feature>
<feature type="chain" id="PRO_5047123557" evidence="1">
    <location>
        <begin position="25"/>
        <end position="186"/>
    </location>
</feature>
<evidence type="ECO:0000256" key="1">
    <source>
        <dbReference type="SAM" id="SignalP"/>
    </source>
</evidence>
<evidence type="ECO:0000313" key="3">
    <source>
        <dbReference type="Proteomes" id="UP001642464"/>
    </source>
</evidence>